<dbReference type="OrthoDB" id="1926336at2759"/>
<evidence type="ECO:0000259" key="3">
    <source>
        <dbReference type="PROSITE" id="PS50913"/>
    </source>
</evidence>
<proteinExistence type="predicted"/>
<accession>A0A0G4FZC0</accession>
<feature type="coiled-coil region" evidence="1">
    <location>
        <begin position="204"/>
        <end position="245"/>
    </location>
</feature>
<dbReference type="Proteomes" id="UP000041254">
    <property type="component" value="Unassembled WGS sequence"/>
</dbReference>
<organism evidence="4 5">
    <name type="scientific">Vitrella brassicaformis (strain CCMP3155)</name>
    <dbReference type="NCBI Taxonomy" id="1169540"/>
    <lineage>
        <taxon>Eukaryota</taxon>
        <taxon>Sar</taxon>
        <taxon>Alveolata</taxon>
        <taxon>Colpodellida</taxon>
        <taxon>Vitrellaceae</taxon>
        <taxon>Vitrella</taxon>
    </lineage>
</organism>
<evidence type="ECO:0000313" key="4">
    <source>
        <dbReference type="EMBL" id="CEM20975.1"/>
    </source>
</evidence>
<dbReference type="InParanoid" id="A0A0G4FZC0"/>
<dbReference type="VEuPathDB" id="CryptoDB:Vbra_16602"/>
<evidence type="ECO:0000256" key="2">
    <source>
        <dbReference type="SAM" id="MobiDB-lite"/>
    </source>
</evidence>
<feature type="region of interest" description="Disordered" evidence="2">
    <location>
        <begin position="541"/>
        <end position="562"/>
    </location>
</feature>
<keyword evidence="5" id="KW-1185">Reference proteome</keyword>
<evidence type="ECO:0000256" key="1">
    <source>
        <dbReference type="SAM" id="Coils"/>
    </source>
</evidence>
<feature type="region of interest" description="Disordered" evidence="2">
    <location>
        <begin position="317"/>
        <end position="344"/>
    </location>
</feature>
<name>A0A0G4FZC0_VITBC</name>
<feature type="coiled-coil region" evidence="1">
    <location>
        <begin position="437"/>
        <end position="471"/>
    </location>
</feature>
<reference evidence="4 5" key="1">
    <citation type="submission" date="2014-11" db="EMBL/GenBank/DDBJ databases">
        <authorList>
            <person name="Zhu J."/>
            <person name="Qi W."/>
            <person name="Song R."/>
        </authorList>
    </citation>
    <scope>NUCLEOTIDE SEQUENCE [LARGE SCALE GENOMIC DNA]</scope>
</reference>
<feature type="compositionally biased region" description="Polar residues" evidence="2">
    <location>
        <begin position="263"/>
        <end position="272"/>
    </location>
</feature>
<dbReference type="PROSITE" id="PS50913">
    <property type="entry name" value="GRIP"/>
    <property type="match status" value="1"/>
</dbReference>
<dbReference type="SMART" id="SM00755">
    <property type="entry name" value="Grip"/>
    <property type="match status" value="1"/>
</dbReference>
<dbReference type="AlphaFoldDB" id="A0A0G4FZC0"/>
<feature type="domain" description="GRIP" evidence="3">
    <location>
        <begin position="486"/>
        <end position="541"/>
    </location>
</feature>
<feature type="compositionally biased region" description="Basic and acidic residues" evidence="2">
    <location>
        <begin position="322"/>
        <end position="344"/>
    </location>
</feature>
<feature type="region of interest" description="Disordered" evidence="2">
    <location>
        <begin position="366"/>
        <end position="405"/>
    </location>
</feature>
<gene>
    <name evidence="4" type="ORF">Vbra_16602</name>
</gene>
<feature type="compositionally biased region" description="Low complexity" evidence="2">
    <location>
        <begin position="390"/>
        <end position="403"/>
    </location>
</feature>
<dbReference type="Pfam" id="PF01465">
    <property type="entry name" value="GRIP"/>
    <property type="match status" value="1"/>
</dbReference>
<evidence type="ECO:0000313" key="5">
    <source>
        <dbReference type="Proteomes" id="UP000041254"/>
    </source>
</evidence>
<dbReference type="InterPro" id="IPR000237">
    <property type="entry name" value="GRIP_dom"/>
</dbReference>
<dbReference type="Gene3D" id="1.10.220.60">
    <property type="entry name" value="GRIP domain"/>
    <property type="match status" value="1"/>
</dbReference>
<protein>
    <recommendedName>
        <fullName evidence="3">GRIP domain-containing protein</fullName>
    </recommendedName>
</protein>
<dbReference type="EMBL" id="CDMY01000531">
    <property type="protein sequence ID" value="CEM20975.1"/>
    <property type="molecule type" value="Genomic_DNA"/>
</dbReference>
<feature type="region of interest" description="Disordered" evidence="2">
    <location>
        <begin position="1"/>
        <end position="25"/>
    </location>
</feature>
<sequence length="562" mass="61131">MQAASASTSSTSASSSSAANGPLSLDTIDRDTLITLLKRKEKGLKSQTNKLLKAEEGYVKVVKEKRLLEEAVTPFVAAITVHEGHTGVFRANPLVQAPSGSDDKGGGGSQESLDLEQLQLLFSELREYVSRSLQDRETILQFLQMIFPNDTSIAHMLQHSASGAGAGSRSGGLDFDLLRAKWMAYEELSSESIAAVQTAAREAIKTHEQQMEEVLYEKNELDLRVKDLEASLQQIHKEKAQLLLSHLKARPHGHGHHHIAPTTGLQPRNPVSDTDEDIEREVETQSCGVQTGGGEESDDADLQPRTAPAVCVEMGVQAAGDANEREKEAARLRSERDKLREELQTTKAQCRELLRDQEKLKARLQLSPAPLPPQPTTQAPSQSPSPPPAAATSSSSASAAAAAAPPPLPPLAPFDAVGVGGNGMGYPDATLQDLMLLDDVAERQARAEMKLAEMRQTLAEADRTIALGQQQEKVLKARIRELEGGSSRSQVNMDYLKSVVFKYAEYGSRSRFTDSRQKALLPVLATLLAFDKDEMEKLQIDPSTLPPSIHMPMGRTNSRQMT</sequence>
<feature type="region of interest" description="Disordered" evidence="2">
    <location>
        <begin position="251"/>
        <end position="303"/>
    </location>
</feature>
<keyword evidence="1" id="KW-0175">Coiled coil</keyword>
<feature type="compositionally biased region" description="Low complexity" evidence="2">
    <location>
        <begin position="1"/>
        <end position="19"/>
    </location>
</feature>